<protein>
    <submittedName>
        <fullName evidence="2">Kinase-like protein</fullName>
    </submittedName>
</protein>
<keyword evidence="2" id="KW-0808">Transferase</keyword>
<dbReference type="PROSITE" id="PS50011">
    <property type="entry name" value="PROTEIN_KINASE_DOM"/>
    <property type="match status" value="1"/>
</dbReference>
<comment type="caution">
    <text evidence="2">The sequence shown here is derived from an EMBL/GenBank/DDBJ whole genome shotgun (WGS) entry which is preliminary data.</text>
</comment>
<dbReference type="Pfam" id="PF07714">
    <property type="entry name" value="PK_Tyr_Ser-Thr"/>
    <property type="match status" value="1"/>
</dbReference>
<keyword evidence="2" id="KW-0418">Kinase</keyword>
<organism evidence="2 3">
    <name type="scientific">Rhizophagus irregularis</name>
    <dbReference type="NCBI Taxonomy" id="588596"/>
    <lineage>
        <taxon>Eukaryota</taxon>
        <taxon>Fungi</taxon>
        <taxon>Fungi incertae sedis</taxon>
        <taxon>Mucoromycota</taxon>
        <taxon>Glomeromycotina</taxon>
        <taxon>Glomeromycetes</taxon>
        <taxon>Glomerales</taxon>
        <taxon>Glomeraceae</taxon>
        <taxon>Rhizophagus</taxon>
    </lineage>
</organism>
<feature type="non-terminal residue" evidence="2">
    <location>
        <position position="155"/>
    </location>
</feature>
<dbReference type="GO" id="GO:0004672">
    <property type="term" value="F:protein kinase activity"/>
    <property type="evidence" value="ECO:0007669"/>
    <property type="project" value="InterPro"/>
</dbReference>
<keyword evidence="3" id="KW-1185">Reference proteome</keyword>
<dbReference type="GO" id="GO:0005524">
    <property type="term" value="F:ATP binding"/>
    <property type="evidence" value="ECO:0007669"/>
    <property type="project" value="InterPro"/>
</dbReference>
<evidence type="ECO:0000313" key="2">
    <source>
        <dbReference type="EMBL" id="PKY52039.1"/>
    </source>
</evidence>
<sequence>NKLGIAQTICAELEKIHAKGWVHGDLHSGNILLLNEENAFISDFGMCRPTDAVGAKESFYGIIPNIAPEIFRGRPYFQAGDIYSLGIVLWELACGVIAFADRSHDVYLLLEIIDGLRPQTCHFAPPVYNKLLKRCWDSDPLNRPSIKDVLESIEY</sequence>
<dbReference type="InterPro" id="IPR001245">
    <property type="entry name" value="Ser-Thr/Tyr_kinase_cat_dom"/>
</dbReference>
<reference evidence="2 3" key="1">
    <citation type="submission" date="2015-10" db="EMBL/GenBank/DDBJ databases">
        <title>Genome analyses suggest a sexual origin of heterokaryosis in a supposedly ancient asexual fungus.</title>
        <authorList>
            <person name="Ropars J."/>
            <person name="Sedzielewska K."/>
            <person name="Noel J."/>
            <person name="Charron P."/>
            <person name="Farinelli L."/>
            <person name="Marton T."/>
            <person name="Kruger M."/>
            <person name="Pelin A."/>
            <person name="Brachmann A."/>
            <person name="Corradi N."/>
        </authorList>
    </citation>
    <scope>NUCLEOTIDE SEQUENCE [LARGE SCALE GENOMIC DNA]</scope>
    <source>
        <strain evidence="2 3">A4</strain>
    </source>
</reference>
<dbReference type="InterPro" id="IPR000719">
    <property type="entry name" value="Prot_kinase_dom"/>
</dbReference>
<dbReference type="Proteomes" id="UP000234323">
    <property type="component" value="Unassembled WGS sequence"/>
</dbReference>
<evidence type="ECO:0000313" key="3">
    <source>
        <dbReference type="Proteomes" id="UP000234323"/>
    </source>
</evidence>
<dbReference type="VEuPathDB" id="FungiDB:RhiirFUN_021279"/>
<dbReference type="PANTHER" id="PTHR23257">
    <property type="entry name" value="SERINE-THREONINE PROTEIN KINASE"/>
    <property type="match status" value="1"/>
</dbReference>
<feature type="non-terminal residue" evidence="2">
    <location>
        <position position="1"/>
    </location>
</feature>
<proteinExistence type="predicted"/>
<dbReference type="AlphaFoldDB" id="A0A2I1GZI3"/>
<dbReference type="SUPFAM" id="SSF56112">
    <property type="entry name" value="Protein kinase-like (PK-like)"/>
    <property type="match status" value="1"/>
</dbReference>
<gene>
    <name evidence="2" type="ORF">RhiirA4_302599</name>
</gene>
<dbReference type="InterPro" id="IPR050167">
    <property type="entry name" value="Ser_Thr_protein_kinase"/>
</dbReference>
<dbReference type="EMBL" id="LLXI01001126">
    <property type="protein sequence ID" value="PKY52039.1"/>
    <property type="molecule type" value="Genomic_DNA"/>
</dbReference>
<name>A0A2I1GZI3_9GLOM</name>
<evidence type="ECO:0000259" key="1">
    <source>
        <dbReference type="PROSITE" id="PS50011"/>
    </source>
</evidence>
<dbReference type="SMART" id="SM00220">
    <property type="entry name" value="S_TKc"/>
    <property type="match status" value="1"/>
</dbReference>
<accession>A0A2I1GZI3</accession>
<dbReference type="InterPro" id="IPR011009">
    <property type="entry name" value="Kinase-like_dom_sf"/>
</dbReference>
<dbReference type="Gene3D" id="1.10.510.10">
    <property type="entry name" value="Transferase(Phosphotransferase) domain 1"/>
    <property type="match status" value="1"/>
</dbReference>
<feature type="domain" description="Protein kinase" evidence="1">
    <location>
        <begin position="1"/>
        <end position="155"/>
    </location>
</feature>